<evidence type="ECO:0000256" key="1">
    <source>
        <dbReference type="SAM" id="Phobius"/>
    </source>
</evidence>
<comment type="caution">
    <text evidence="2">The sequence shown here is derived from an EMBL/GenBank/DDBJ whole genome shotgun (WGS) entry which is preliminary data.</text>
</comment>
<keyword evidence="3" id="KW-1185">Reference proteome</keyword>
<reference evidence="2 3" key="1">
    <citation type="submission" date="2023-07" db="EMBL/GenBank/DDBJ databases">
        <title>Sorghum-associated microbial communities from plants grown in Nebraska, USA.</title>
        <authorList>
            <person name="Schachtman D."/>
        </authorList>
    </citation>
    <scope>NUCLEOTIDE SEQUENCE [LARGE SCALE GENOMIC DNA]</scope>
    <source>
        <strain evidence="2 3">DS1001</strain>
    </source>
</reference>
<protein>
    <submittedName>
        <fullName evidence="2">Uncharacterized protein</fullName>
    </submittedName>
</protein>
<evidence type="ECO:0000313" key="3">
    <source>
        <dbReference type="Proteomes" id="UP001239267"/>
    </source>
</evidence>
<dbReference type="RefSeq" id="WP_307358461.1">
    <property type="nucleotide sequence ID" value="NZ_JAUSTB010000004.1"/>
</dbReference>
<gene>
    <name evidence="2" type="ORF">J2T23_001448</name>
</gene>
<dbReference type="EMBL" id="JAUSTB010000004">
    <property type="protein sequence ID" value="MDQ0145556.1"/>
    <property type="molecule type" value="Genomic_DNA"/>
</dbReference>
<feature type="transmembrane region" description="Helical" evidence="1">
    <location>
        <begin position="6"/>
        <end position="30"/>
    </location>
</feature>
<name>A0AAJ1SR20_9MICC</name>
<proteinExistence type="predicted"/>
<organism evidence="2 3">
    <name type="scientific">Pseudarthrobacter niigatensis</name>
    <dbReference type="NCBI Taxonomy" id="369935"/>
    <lineage>
        <taxon>Bacteria</taxon>
        <taxon>Bacillati</taxon>
        <taxon>Actinomycetota</taxon>
        <taxon>Actinomycetes</taxon>
        <taxon>Micrococcales</taxon>
        <taxon>Micrococcaceae</taxon>
        <taxon>Pseudarthrobacter</taxon>
    </lineage>
</organism>
<evidence type="ECO:0000313" key="2">
    <source>
        <dbReference type="EMBL" id="MDQ0145556.1"/>
    </source>
</evidence>
<accession>A0AAJ1SR20</accession>
<feature type="transmembrane region" description="Helical" evidence="1">
    <location>
        <begin position="37"/>
        <end position="58"/>
    </location>
</feature>
<keyword evidence="1" id="KW-0472">Membrane</keyword>
<dbReference type="AlphaFoldDB" id="A0AAJ1SR20"/>
<sequence length="84" mass="8746">MAGAQLWFGLAAAGFLSGCLLGLGVALEWWNTAGFRWLHHALFVLTCLLTAAAASSLLWSSSPAGWFLLPAALPLAALPTVNGH</sequence>
<keyword evidence="1" id="KW-1133">Transmembrane helix</keyword>
<keyword evidence="1" id="KW-0812">Transmembrane</keyword>
<dbReference type="Proteomes" id="UP001239267">
    <property type="component" value="Unassembled WGS sequence"/>
</dbReference>
<feature type="transmembrane region" description="Helical" evidence="1">
    <location>
        <begin position="64"/>
        <end position="81"/>
    </location>
</feature>